<keyword evidence="5" id="KW-0067">ATP-binding</keyword>
<dbReference type="SUPFAM" id="SSF46689">
    <property type="entry name" value="Homeodomain-like"/>
    <property type="match status" value="1"/>
</dbReference>
<evidence type="ECO:0000313" key="11">
    <source>
        <dbReference type="EMBL" id="RBP78610.1"/>
    </source>
</evidence>
<dbReference type="InterPro" id="IPR027417">
    <property type="entry name" value="P-loop_NTPase"/>
</dbReference>
<dbReference type="AlphaFoldDB" id="A0A366IWT1"/>
<dbReference type="InterPro" id="IPR002912">
    <property type="entry name" value="ACT_dom"/>
</dbReference>
<dbReference type="PANTHER" id="PTHR32071">
    <property type="entry name" value="TRANSCRIPTIONAL REGULATORY PROTEIN"/>
    <property type="match status" value="1"/>
</dbReference>
<dbReference type="InterPro" id="IPR009057">
    <property type="entry name" value="Homeodomain-like_sf"/>
</dbReference>
<evidence type="ECO:0000256" key="1">
    <source>
        <dbReference type="ARBA" id="ARBA00004496"/>
    </source>
</evidence>
<evidence type="ECO:0000256" key="7">
    <source>
        <dbReference type="ARBA" id="ARBA00023125"/>
    </source>
</evidence>
<feature type="domain" description="ACT" evidence="10">
    <location>
        <begin position="2"/>
        <end position="76"/>
    </location>
</feature>
<dbReference type="EMBL" id="QNSE01000018">
    <property type="protein sequence ID" value="RBP78610.1"/>
    <property type="molecule type" value="Genomic_DNA"/>
</dbReference>
<comment type="caution">
    <text evidence="11">The sequence shown here is derived from an EMBL/GenBank/DDBJ whole genome shotgun (WGS) entry which is preliminary data.</text>
</comment>
<dbReference type="Pfam" id="PF18024">
    <property type="entry name" value="HTH_50"/>
    <property type="match status" value="1"/>
</dbReference>
<organism evidence="11 12">
    <name type="scientific">Marinomonas rhizomae</name>
    <dbReference type="NCBI Taxonomy" id="491948"/>
    <lineage>
        <taxon>Bacteria</taxon>
        <taxon>Pseudomonadati</taxon>
        <taxon>Pseudomonadota</taxon>
        <taxon>Gammaproteobacteria</taxon>
        <taxon>Oceanospirillales</taxon>
        <taxon>Oceanospirillaceae</taxon>
        <taxon>Marinomonas</taxon>
    </lineage>
</organism>
<dbReference type="GO" id="GO:0003677">
    <property type="term" value="F:DNA binding"/>
    <property type="evidence" value="ECO:0007669"/>
    <property type="project" value="UniProtKB-KW"/>
</dbReference>
<name>A0A366IWT1_9GAMM</name>
<dbReference type="PANTHER" id="PTHR32071:SF3">
    <property type="entry name" value="HTH-TYPE TRANSCRIPTIONAL REGULATORY PROTEIN TYRR"/>
    <property type="match status" value="1"/>
</dbReference>
<evidence type="ECO:0000256" key="8">
    <source>
        <dbReference type="ARBA" id="ARBA00023163"/>
    </source>
</evidence>
<dbReference type="GO" id="GO:0005524">
    <property type="term" value="F:ATP binding"/>
    <property type="evidence" value="ECO:0007669"/>
    <property type="project" value="UniProtKB-KW"/>
</dbReference>
<dbReference type="NCBIfam" id="TIGR04381">
    <property type="entry name" value="HTH_TypR"/>
    <property type="match status" value="1"/>
</dbReference>
<comment type="subcellular location">
    <subcellularLocation>
        <location evidence="1">Cytoplasm</location>
    </subcellularLocation>
</comment>
<evidence type="ECO:0000259" key="10">
    <source>
        <dbReference type="PROSITE" id="PS51671"/>
    </source>
</evidence>
<dbReference type="OrthoDB" id="9804019at2"/>
<dbReference type="Pfam" id="PF14532">
    <property type="entry name" value="Sigma54_activ_2"/>
    <property type="match status" value="1"/>
</dbReference>
<evidence type="ECO:0000256" key="2">
    <source>
        <dbReference type="ARBA" id="ARBA00022490"/>
    </source>
</evidence>
<dbReference type="RefSeq" id="WP_113918357.1">
    <property type="nucleotide sequence ID" value="NZ_QNSE01000018.1"/>
</dbReference>
<accession>A0A366IWT1</accession>
<dbReference type="Gene3D" id="3.40.50.300">
    <property type="entry name" value="P-loop containing nucleotide triphosphate hydrolases"/>
    <property type="match status" value="1"/>
</dbReference>
<dbReference type="PROSITE" id="PS50045">
    <property type="entry name" value="SIGMA54_INTERACT_4"/>
    <property type="match status" value="1"/>
</dbReference>
<dbReference type="Gene3D" id="3.30.450.20">
    <property type="entry name" value="PAS domain"/>
    <property type="match status" value="1"/>
</dbReference>
<keyword evidence="2" id="KW-0963">Cytoplasm</keyword>
<dbReference type="Gene3D" id="1.10.10.60">
    <property type="entry name" value="Homeodomain-like"/>
    <property type="match status" value="1"/>
</dbReference>
<gene>
    <name evidence="11" type="ORF">DFP80_11848</name>
</gene>
<dbReference type="InterPro" id="IPR030828">
    <property type="entry name" value="HTH_TyrR"/>
</dbReference>
<dbReference type="Proteomes" id="UP000252792">
    <property type="component" value="Unassembled WGS sequence"/>
</dbReference>
<dbReference type="Pfam" id="PF25601">
    <property type="entry name" value="AAA_lid_14"/>
    <property type="match status" value="1"/>
</dbReference>
<dbReference type="GO" id="GO:0005737">
    <property type="term" value="C:cytoplasm"/>
    <property type="evidence" value="ECO:0007669"/>
    <property type="project" value="UniProtKB-SubCell"/>
</dbReference>
<dbReference type="GO" id="GO:0006355">
    <property type="term" value="P:regulation of DNA-templated transcription"/>
    <property type="evidence" value="ECO:0007669"/>
    <property type="project" value="InterPro"/>
</dbReference>
<evidence type="ECO:0000259" key="9">
    <source>
        <dbReference type="PROSITE" id="PS50045"/>
    </source>
</evidence>
<evidence type="ECO:0000256" key="4">
    <source>
        <dbReference type="ARBA" id="ARBA00022741"/>
    </source>
</evidence>
<dbReference type="CDD" id="cd04877">
    <property type="entry name" value="ACT_TyrR"/>
    <property type="match status" value="1"/>
</dbReference>
<keyword evidence="8" id="KW-0804">Transcription</keyword>
<dbReference type="Gene3D" id="3.30.70.260">
    <property type="match status" value="1"/>
</dbReference>
<keyword evidence="4" id="KW-0547">Nucleotide-binding</keyword>
<proteinExistence type="predicted"/>
<evidence type="ECO:0000256" key="5">
    <source>
        <dbReference type="ARBA" id="ARBA00022840"/>
    </source>
</evidence>
<evidence type="ECO:0000313" key="12">
    <source>
        <dbReference type="Proteomes" id="UP000252792"/>
    </source>
</evidence>
<protein>
    <submittedName>
        <fullName evidence="11">Transcriptional regulator of aroF, aroG, tyrA and aromatic amino acid transport</fullName>
    </submittedName>
</protein>
<evidence type="ECO:0000256" key="3">
    <source>
        <dbReference type="ARBA" id="ARBA00022491"/>
    </source>
</evidence>
<keyword evidence="6" id="KW-0805">Transcription regulation</keyword>
<sequence length="498" mass="56193">MRLEIQCEDRIGMVREALDLFIPHGIDMRLVEVDSKRRCIYCGFSDIPFSKLQQLLADIRRLDSVEDVKTVMFTPSEREHNALYTLLEALPDGVISVDLKGCITMVTELAAEDLNVPVLNLLHKPVQHFIKGINVSKDMWANPCDGMTKRIRIRNKTLLLEMKPIFVSDDEGVENPAGTVIYLKSKTRLDRQAASLKQAPDAENSLETYFQSAVMKSEAMKRTLLQAKAFAEVPMPVLIQGEVGTGKRDLVNALFQYWQERQGELEAQLIFRHAREIVKDDIIALEKLSGWFVIEDIECLDEQAQIALADWLSRQPGESTSLDSNVRLVSLSSLSQIQLGKGDVLNKDLYFSLATLVLTMPSLRERKEDIEGLIFQIVSAQAERYRLSVPTISKGILTKLALYSWPGNLKELQNTCLQTLLTTKGKEWQADDVLLPENGNMADMTLIDDSLEVTVKQWEAALLKRLYPRFPSTRKLAKAVNMSHSAIANKLKEYGINA</sequence>
<dbReference type="InterPro" id="IPR058031">
    <property type="entry name" value="AAA_lid_NorR"/>
</dbReference>
<dbReference type="Gene3D" id="1.10.8.60">
    <property type="match status" value="1"/>
</dbReference>
<feature type="domain" description="Sigma-54 factor interaction" evidence="9">
    <location>
        <begin position="213"/>
        <end position="421"/>
    </location>
</feature>
<reference evidence="11 12" key="1">
    <citation type="submission" date="2018-06" db="EMBL/GenBank/DDBJ databases">
        <title>Genomic Encyclopedia of Type Strains, Phase III (KMG-III): the genomes of soil and plant-associated and newly described type strains.</title>
        <authorList>
            <person name="Whitman W."/>
        </authorList>
    </citation>
    <scope>NUCLEOTIDE SEQUENCE [LARGE SCALE GENOMIC DNA]</scope>
    <source>
        <strain evidence="11 12">CECT 7377</strain>
    </source>
</reference>
<evidence type="ECO:0000256" key="6">
    <source>
        <dbReference type="ARBA" id="ARBA00023015"/>
    </source>
</evidence>
<dbReference type="SUPFAM" id="SSF52540">
    <property type="entry name" value="P-loop containing nucleoside triphosphate hydrolases"/>
    <property type="match status" value="1"/>
</dbReference>
<keyword evidence="3" id="KW-0678">Repressor</keyword>
<keyword evidence="7" id="KW-0238">DNA-binding</keyword>
<dbReference type="InterPro" id="IPR002078">
    <property type="entry name" value="Sigma_54_int"/>
</dbReference>
<keyword evidence="12" id="KW-1185">Reference proteome</keyword>
<dbReference type="PROSITE" id="PS51671">
    <property type="entry name" value="ACT"/>
    <property type="match status" value="1"/>
</dbReference>